<evidence type="ECO:0000256" key="5">
    <source>
        <dbReference type="ARBA" id="ARBA00024362"/>
    </source>
</evidence>
<comment type="caution">
    <text evidence="9">The sequence shown here is derived from an EMBL/GenBank/DDBJ whole genome shotgun (WGS) entry which is preliminary data.</text>
</comment>
<name>A0A2J8AB22_9CHLO</name>
<feature type="domain" description="Major facilitator superfamily (MFS) profile" evidence="8">
    <location>
        <begin position="49"/>
        <end position="340"/>
    </location>
</feature>
<feature type="compositionally biased region" description="Pro residues" evidence="6">
    <location>
        <begin position="23"/>
        <end position="37"/>
    </location>
</feature>
<evidence type="ECO:0000256" key="1">
    <source>
        <dbReference type="ARBA" id="ARBA00004141"/>
    </source>
</evidence>
<evidence type="ECO:0000256" key="6">
    <source>
        <dbReference type="SAM" id="MobiDB-lite"/>
    </source>
</evidence>
<dbReference type="OrthoDB" id="2250022at2759"/>
<dbReference type="PROSITE" id="PS50850">
    <property type="entry name" value="MFS"/>
    <property type="match status" value="1"/>
</dbReference>
<dbReference type="AlphaFoldDB" id="A0A2J8AB22"/>
<keyword evidence="4 7" id="KW-0472">Membrane</keyword>
<dbReference type="InterPro" id="IPR036259">
    <property type="entry name" value="MFS_trans_sf"/>
</dbReference>
<dbReference type="InterPro" id="IPR020846">
    <property type="entry name" value="MFS_dom"/>
</dbReference>
<dbReference type="SUPFAM" id="SSF103473">
    <property type="entry name" value="MFS general substrate transporter"/>
    <property type="match status" value="1"/>
</dbReference>
<dbReference type="PANTHER" id="PTHR11662:SF243">
    <property type="entry name" value="ANION TRANSPORTER 6, CHLOROPLASTIC-RELATED"/>
    <property type="match status" value="1"/>
</dbReference>
<dbReference type="FunFam" id="1.20.1250.20:FF:000086">
    <property type="entry name" value="ascorbate transporter, chloroplastic isoform X2"/>
    <property type="match status" value="1"/>
</dbReference>
<organism evidence="9 10">
    <name type="scientific">Tetrabaena socialis</name>
    <dbReference type="NCBI Taxonomy" id="47790"/>
    <lineage>
        <taxon>Eukaryota</taxon>
        <taxon>Viridiplantae</taxon>
        <taxon>Chlorophyta</taxon>
        <taxon>core chlorophytes</taxon>
        <taxon>Chlorophyceae</taxon>
        <taxon>CS clade</taxon>
        <taxon>Chlamydomonadales</taxon>
        <taxon>Tetrabaenaceae</taxon>
        <taxon>Tetrabaena</taxon>
    </lineage>
</organism>
<accession>A0A2J8AB22</accession>
<dbReference type="InterPro" id="IPR050382">
    <property type="entry name" value="MFS_Na/Anion_cotransporter"/>
</dbReference>
<evidence type="ECO:0000256" key="4">
    <source>
        <dbReference type="ARBA" id="ARBA00023136"/>
    </source>
</evidence>
<dbReference type="PANTHER" id="PTHR11662">
    <property type="entry name" value="SOLUTE CARRIER FAMILY 17"/>
    <property type="match status" value="1"/>
</dbReference>
<evidence type="ECO:0000313" key="9">
    <source>
        <dbReference type="EMBL" id="PNH09722.1"/>
    </source>
</evidence>
<sequence length="340" mass="35754">GGADPSSNGAFQVNGGAAALPLPSSPEPYAAPAPADAPAPAQRPHRWTVVSMMAVAFVLCNMDKVNMSVAVIPMAAELGWSATERGLVSSSFFWGYSLTQLPAGYISTKIGGAKVLAAGVALWSFGTLIGPPAASVSLVALCATRVLVGLGEGFAPSAATAVLAKLVPSTDRSRAVAAVWGGLDVGSAVGLLLCGPLIRMFGWPSVFYLFAALGLMWAALWPLVQPDKMDDDMIAEKAKKDQERATRLALAQAEAMGPGGVLESVDELPLSTTYTKLEKVLPVDGRVPWGEFFSCFDPQCPWVLLWAGLRPPPGRHAVCIRKIRRGSDFDSPMHSLEHNS</sequence>
<comment type="subcellular location">
    <subcellularLocation>
        <location evidence="1">Membrane</location>
        <topology evidence="1">Multi-pass membrane protein</topology>
    </subcellularLocation>
</comment>
<feature type="non-terminal residue" evidence="9">
    <location>
        <position position="1"/>
    </location>
</feature>
<evidence type="ECO:0000313" key="10">
    <source>
        <dbReference type="Proteomes" id="UP000236333"/>
    </source>
</evidence>
<proteinExistence type="inferred from homology"/>
<evidence type="ECO:0000256" key="7">
    <source>
        <dbReference type="SAM" id="Phobius"/>
    </source>
</evidence>
<dbReference type="GO" id="GO:0022857">
    <property type="term" value="F:transmembrane transporter activity"/>
    <property type="evidence" value="ECO:0007669"/>
    <property type="project" value="InterPro"/>
</dbReference>
<evidence type="ECO:0000256" key="2">
    <source>
        <dbReference type="ARBA" id="ARBA00022692"/>
    </source>
</evidence>
<dbReference type="GO" id="GO:0016020">
    <property type="term" value="C:membrane"/>
    <property type="evidence" value="ECO:0007669"/>
    <property type="project" value="UniProtKB-SubCell"/>
</dbReference>
<keyword evidence="10" id="KW-1185">Reference proteome</keyword>
<dbReference type="InterPro" id="IPR011701">
    <property type="entry name" value="MFS"/>
</dbReference>
<feature type="transmembrane region" description="Helical" evidence="7">
    <location>
        <begin position="205"/>
        <end position="224"/>
    </location>
</feature>
<comment type="similarity">
    <text evidence="5">Belongs to the major facilitator superfamily. Sodium/anion cotransporter (TC 2.A.1.14) family.</text>
</comment>
<dbReference type="Gene3D" id="1.20.1250.20">
    <property type="entry name" value="MFS general substrate transporter like domains"/>
    <property type="match status" value="1"/>
</dbReference>
<evidence type="ECO:0000259" key="8">
    <source>
        <dbReference type="PROSITE" id="PS50850"/>
    </source>
</evidence>
<feature type="region of interest" description="Disordered" evidence="6">
    <location>
        <begin position="1"/>
        <end position="37"/>
    </location>
</feature>
<evidence type="ECO:0000256" key="3">
    <source>
        <dbReference type="ARBA" id="ARBA00022989"/>
    </source>
</evidence>
<gene>
    <name evidence="9" type="ORF">TSOC_003630</name>
</gene>
<reference evidence="9 10" key="1">
    <citation type="journal article" date="2017" name="Mol. Biol. Evol.">
        <title>The 4-celled Tetrabaena socialis nuclear genome reveals the essential components for genetic control of cell number at the origin of multicellularity in the volvocine lineage.</title>
        <authorList>
            <person name="Featherston J."/>
            <person name="Arakaki Y."/>
            <person name="Hanschen E.R."/>
            <person name="Ferris P.J."/>
            <person name="Michod R.E."/>
            <person name="Olson B.J.S.C."/>
            <person name="Nozaki H."/>
            <person name="Durand P.M."/>
        </authorList>
    </citation>
    <scope>NUCLEOTIDE SEQUENCE [LARGE SCALE GENOMIC DNA]</scope>
    <source>
        <strain evidence="9 10">NIES-571</strain>
    </source>
</reference>
<keyword evidence="2 7" id="KW-0812">Transmembrane</keyword>
<dbReference type="Pfam" id="PF07690">
    <property type="entry name" value="MFS_1"/>
    <property type="match status" value="1"/>
</dbReference>
<feature type="compositionally biased region" description="Polar residues" evidence="6">
    <location>
        <begin position="1"/>
        <end position="11"/>
    </location>
</feature>
<dbReference type="Proteomes" id="UP000236333">
    <property type="component" value="Unassembled WGS sequence"/>
</dbReference>
<keyword evidence="3 7" id="KW-1133">Transmembrane helix</keyword>
<dbReference type="EMBL" id="PGGS01000080">
    <property type="protein sequence ID" value="PNH09722.1"/>
    <property type="molecule type" value="Genomic_DNA"/>
</dbReference>
<protein>
    <submittedName>
        <fullName evidence="9">Putative anion transporter 6, chloroplastic</fullName>
    </submittedName>
</protein>